<keyword evidence="2" id="KW-1185">Reference proteome</keyword>
<sequence length="95" mass="10337">MDISTASTSQACEIPSSDVIILKGHTSEVWACSSICFSSFFCVSSTVIYAHFPFFLVGMTATMDSCSSSLFQSDSDPFRGNNSDVAIEGKEEERR</sequence>
<organism evidence="1 2">
    <name type="scientific">Camellia lanceoleosa</name>
    <dbReference type="NCBI Taxonomy" id="1840588"/>
    <lineage>
        <taxon>Eukaryota</taxon>
        <taxon>Viridiplantae</taxon>
        <taxon>Streptophyta</taxon>
        <taxon>Embryophyta</taxon>
        <taxon>Tracheophyta</taxon>
        <taxon>Spermatophyta</taxon>
        <taxon>Magnoliopsida</taxon>
        <taxon>eudicotyledons</taxon>
        <taxon>Gunneridae</taxon>
        <taxon>Pentapetalae</taxon>
        <taxon>asterids</taxon>
        <taxon>Ericales</taxon>
        <taxon>Theaceae</taxon>
        <taxon>Camellia</taxon>
    </lineage>
</organism>
<evidence type="ECO:0000313" key="2">
    <source>
        <dbReference type="Proteomes" id="UP001060215"/>
    </source>
</evidence>
<gene>
    <name evidence="1" type="ORF">LOK49_LG15G01978</name>
</gene>
<proteinExistence type="predicted"/>
<comment type="caution">
    <text evidence="1">The sequence shown here is derived from an EMBL/GenBank/DDBJ whole genome shotgun (WGS) entry which is preliminary data.</text>
</comment>
<name>A0ACC0F4A8_9ERIC</name>
<dbReference type="Proteomes" id="UP001060215">
    <property type="component" value="Chromosome 11"/>
</dbReference>
<accession>A0ACC0F4A8</accession>
<reference evidence="1 2" key="1">
    <citation type="journal article" date="2022" name="Plant J.">
        <title>Chromosome-level genome of Camellia lanceoleosa provides a valuable resource for understanding genome evolution and self-incompatibility.</title>
        <authorList>
            <person name="Gong W."/>
            <person name="Xiao S."/>
            <person name="Wang L."/>
            <person name="Liao Z."/>
            <person name="Chang Y."/>
            <person name="Mo W."/>
            <person name="Hu G."/>
            <person name="Li W."/>
            <person name="Zhao G."/>
            <person name="Zhu H."/>
            <person name="Hu X."/>
            <person name="Ji K."/>
            <person name="Xiang X."/>
            <person name="Song Q."/>
            <person name="Yuan D."/>
            <person name="Jin S."/>
            <person name="Zhang L."/>
        </authorList>
    </citation>
    <scope>NUCLEOTIDE SEQUENCE [LARGE SCALE GENOMIC DNA]</scope>
    <source>
        <strain evidence="1">SQ_2022a</strain>
    </source>
</reference>
<protein>
    <submittedName>
        <fullName evidence="1">Uncharacterized protein</fullName>
    </submittedName>
</protein>
<evidence type="ECO:0000313" key="1">
    <source>
        <dbReference type="EMBL" id="KAI7983465.1"/>
    </source>
</evidence>
<dbReference type="EMBL" id="CM045768">
    <property type="protein sequence ID" value="KAI7983465.1"/>
    <property type="molecule type" value="Genomic_DNA"/>
</dbReference>